<dbReference type="AlphaFoldDB" id="A0AAP2XVM5"/>
<dbReference type="Proteomes" id="UP001203972">
    <property type="component" value="Unassembled WGS sequence"/>
</dbReference>
<protein>
    <submittedName>
        <fullName evidence="1">Uncharacterized protein</fullName>
    </submittedName>
</protein>
<reference evidence="1" key="1">
    <citation type="journal article" date="2022" name="Clin. Infect. Dis.">
        <title>Association between Clostridium innocuum and antibiotic-associated diarrhea in adults and children: A cross-sectional study and comparative genomics analysis.</title>
        <authorList>
            <person name="Cherny K.E."/>
            <person name="Muscat E.B."/>
            <person name="Balaji A."/>
            <person name="Mukherjee J."/>
            <person name="Ozer E.A."/>
            <person name="Angarone M.P."/>
            <person name="Hauser A.R."/>
            <person name="Sichel J.S."/>
            <person name="Amponsah E."/>
            <person name="Kociolek L.K."/>
        </authorList>
    </citation>
    <scope>NUCLEOTIDE SEQUENCE</scope>
    <source>
        <strain evidence="1">NU1-AC-029v</strain>
    </source>
</reference>
<comment type="caution">
    <text evidence="1">The sequence shown here is derived from an EMBL/GenBank/DDBJ whole genome shotgun (WGS) entry which is preliminary data.</text>
</comment>
<accession>A0AAP2XVM5</accession>
<sequence>MSELYDVFNEGKAESTKKEWTPKLPKEEYAKRMQEWRTALFSMANEQTLKAIESPENYKCYFDLMVRLDYQVTNTLLVMAQYPDAQLLKEGIKWRENNKFIRNDEKDKGIQILEPGSEYMRRDGTVGVNYNPKYVYDISQLNGKAITIPAPNYSNKEIISALMHGTTIKPEIVTAESDLPSPVYYADDAKKIYVKAGLEPQEMMTGLVKEYCTVECLKSGISREDSQFMVASASYIICQKYGIKGCDESFIQHAGEYFEGLDQREVKGELEDIKGLYKSVSDRMEHGIYAKQQEHMDKQNEHSDVSR</sequence>
<dbReference type="EMBL" id="JAKTMA010000059">
    <property type="protein sequence ID" value="MCR0235314.1"/>
    <property type="molecule type" value="Genomic_DNA"/>
</dbReference>
<evidence type="ECO:0000313" key="1">
    <source>
        <dbReference type="EMBL" id="MCR0235314.1"/>
    </source>
</evidence>
<dbReference type="RefSeq" id="WP_008816957.1">
    <property type="nucleotide sequence ID" value="NZ_AP025565.1"/>
</dbReference>
<name>A0AAP2XVM5_CLOIN</name>
<organism evidence="1 2">
    <name type="scientific">Clostridium innocuum</name>
    <dbReference type="NCBI Taxonomy" id="1522"/>
    <lineage>
        <taxon>Bacteria</taxon>
        <taxon>Bacillati</taxon>
        <taxon>Bacillota</taxon>
        <taxon>Clostridia</taxon>
        <taxon>Eubacteriales</taxon>
        <taxon>Clostridiaceae</taxon>
        <taxon>Clostridium</taxon>
    </lineage>
</organism>
<gene>
    <name evidence="1" type="ORF">MKC95_21330</name>
</gene>
<evidence type="ECO:0000313" key="2">
    <source>
        <dbReference type="Proteomes" id="UP001203972"/>
    </source>
</evidence>
<proteinExistence type="predicted"/>